<keyword evidence="6" id="KW-1185">Reference proteome</keyword>
<keyword evidence="4" id="KW-0408">Iron</keyword>
<keyword evidence="2" id="KW-0479">Metal-binding</keyword>
<evidence type="ECO:0000256" key="4">
    <source>
        <dbReference type="ARBA" id="ARBA00023004"/>
    </source>
</evidence>
<dbReference type="InterPro" id="IPR050651">
    <property type="entry name" value="Plant_Cytochrome_P450_Monoox"/>
</dbReference>
<dbReference type="OrthoDB" id="2789670at2759"/>
<dbReference type="Proteomes" id="UP000631114">
    <property type="component" value="Unassembled WGS sequence"/>
</dbReference>
<sequence length="285" mass="32892">AALQFLVDNQLEHLADKCGPIFKIRIGVNHALVVSNSDIVKECFITNDTASKILGCDYVVFGMAPYGQYWVELRKITVSELLSNRRLELLKHVRNSEINTSIQELYKVWKNRDKAKGPVLVDMKQWFGDLTLSVILRMIAGKRYSASVSSCDETEARTCQKGMRDFLRLLGLFVIEDALPYLSWLDLQGYKKEMKNTAKKLDSVFHRWLEEHKRMRQTGELNREQDFMDVLMSVLEDTQISEYDSDTIIKSTCLCSTMLEKYTRYCEEVTKALELKCKQVNTVSS</sequence>
<dbReference type="Pfam" id="PF00067">
    <property type="entry name" value="p450"/>
    <property type="match status" value="1"/>
</dbReference>
<name>A0A835GXX6_9MAGN</name>
<evidence type="ECO:0000256" key="2">
    <source>
        <dbReference type="ARBA" id="ARBA00022723"/>
    </source>
</evidence>
<gene>
    <name evidence="5" type="ORF">IFM89_039541</name>
</gene>
<accession>A0A835GXX6</accession>
<keyword evidence="3" id="KW-0560">Oxidoreductase</keyword>
<dbReference type="GO" id="GO:0020037">
    <property type="term" value="F:heme binding"/>
    <property type="evidence" value="ECO:0007669"/>
    <property type="project" value="InterPro"/>
</dbReference>
<dbReference type="GO" id="GO:0044550">
    <property type="term" value="P:secondary metabolite biosynthetic process"/>
    <property type="evidence" value="ECO:0007669"/>
    <property type="project" value="UniProtKB-ARBA"/>
</dbReference>
<dbReference type="Gene3D" id="1.10.630.10">
    <property type="entry name" value="Cytochrome P450"/>
    <property type="match status" value="1"/>
</dbReference>
<feature type="non-terminal residue" evidence="5">
    <location>
        <position position="1"/>
    </location>
</feature>
<dbReference type="GO" id="GO:0016705">
    <property type="term" value="F:oxidoreductase activity, acting on paired donors, with incorporation or reduction of molecular oxygen"/>
    <property type="evidence" value="ECO:0007669"/>
    <property type="project" value="InterPro"/>
</dbReference>
<comment type="caution">
    <text evidence="5">The sequence shown here is derived from an EMBL/GenBank/DDBJ whole genome shotgun (WGS) entry which is preliminary data.</text>
</comment>
<reference evidence="5 6" key="1">
    <citation type="submission" date="2020-10" db="EMBL/GenBank/DDBJ databases">
        <title>The Coptis chinensis genome and diversification of protoberbering-type alkaloids.</title>
        <authorList>
            <person name="Wang B."/>
            <person name="Shu S."/>
            <person name="Song C."/>
            <person name="Liu Y."/>
        </authorList>
    </citation>
    <scope>NUCLEOTIDE SEQUENCE [LARGE SCALE GENOMIC DNA]</scope>
    <source>
        <strain evidence="5">HL-2020</strain>
        <tissue evidence="5">Leaf</tissue>
    </source>
</reference>
<dbReference type="GO" id="GO:0004497">
    <property type="term" value="F:monooxygenase activity"/>
    <property type="evidence" value="ECO:0007669"/>
    <property type="project" value="InterPro"/>
</dbReference>
<protein>
    <recommendedName>
        <fullName evidence="7">Cytochrome P450</fullName>
    </recommendedName>
</protein>
<dbReference type="GO" id="GO:0005506">
    <property type="term" value="F:iron ion binding"/>
    <property type="evidence" value="ECO:0007669"/>
    <property type="project" value="InterPro"/>
</dbReference>
<dbReference type="InterPro" id="IPR036396">
    <property type="entry name" value="Cyt_P450_sf"/>
</dbReference>
<dbReference type="AlphaFoldDB" id="A0A835GXX6"/>
<evidence type="ECO:0000256" key="1">
    <source>
        <dbReference type="ARBA" id="ARBA00022617"/>
    </source>
</evidence>
<dbReference type="SUPFAM" id="SSF48264">
    <property type="entry name" value="Cytochrome P450"/>
    <property type="match status" value="1"/>
</dbReference>
<evidence type="ECO:0000256" key="3">
    <source>
        <dbReference type="ARBA" id="ARBA00023002"/>
    </source>
</evidence>
<evidence type="ECO:0008006" key="7">
    <source>
        <dbReference type="Google" id="ProtNLM"/>
    </source>
</evidence>
<keyword evidence="1" id="KW-0349">Heme</keyword>
<dbReference type="EMBL" id="JADFTS010000021">
    <property type="protein sequence ID" value="KAF9587233.1"/>
    <property type="molecule type" value="Genomic_DNA"/>
</dbReference>
<evidence type="ECO:0000313" key="6">
    <source>
        <dbReference type="Proteomes" id="UP000631114"/>
    </source>
</evidence>
<dbReference type="PANTHER" id="PTHR47947:SF39">
    <property type="entry name" value="CYTOCHROME P450"/>
    <property type="match status" value="1"/>
</dbReference>
<proteinExistence type="predicted"/>
<dbReference type="PANTHER" id="PTHR47947">
    <property type="entry name" value="CYTOCHROME P450 82C3-RELATED"/>
    <property type="match status" value="1"/>
</dbReference>
<evidence type="ECO:0000313" key="5">
    <source>
        <dbReference type="EMBL" id="KAF9587233.1"/>
    </source>
</evidence>
<dbReference type="InterPro" id="IPR001128">
    <property type="entry name" value="Cyt_P450"/>
</dbReference>
<organism evidence="5 6">
    <name type="scientific">Coptis chinensis</name>
    <dbReference type="NCBI Taxonomy" id="261450"/>
    <lineage>
        <taxon>Eukaryota</taxon>
        <taxon>Viridiplantae</taxon>
        <taxon>Streptophyta</taxon>
        <taxon>Embryophyta</taxon>
        <taxon>Tracheophyta</taxon>
        <taxon>Spermatophyta</taxon>
        <taxon>Magnoliopsida</taxon>
        <taxon>Ranunculales</taxon>
        <taxon>Ranunculaceae</taxon>
        <taxon>Coptidoideae</taxon>
        <taxon>Coptis</taxon>
    </lineage>
</organism>